<reference evidence="2 3" key="1">
    <citation type="journal article" date="2018" name="Sci. Rep.">
        <title>Genomic signatures of local adaptation to the degree of environmental predictability in rotifers.</title>
        <authorList>
            <person name="Franch-Gras L."/>
            <person name="Hahn C."/>
            <person name="Garcia-Roger E.M."/>
            <person name="Carmona M.J."/>
            <person name="Serra M."/>
            <person name="Gomez A."/>
        </authorList>
    </citation>
    <scope>NUCLEOTIDE SEQUENCE [LARGE SCALE GENOMIC DNA]</scope>
    <source>
        <strain evidence="2">HYR1</strain>
    </source>
</reference>
<dbReference type="Pfam" id="PF19834">
    <property type="entry name" value="DUF6314"/>
    <property type="match status" value="1"/>
</dbReference>
<dbReference type="EMBL" id="REGN01002500">
    <property type="protein sequence ID" value="RNA27735.1"/>
    <property type="molecule type" value="Genomic_DNA"/>
</dbReference>
<protein>
    <recommendedName>
        <fullName evidence="1">DUF6314 domain-containing protein</fullName>
    </recommendedName>
</protein>
<comment type="caution">
    <text evidence="2">The sequence shown here is derived from an EMBL/GenBank/DDBJ whole genome shotgun (WGS) entry which is preliminary data.</text>
</comment>
<keyword evidence="3" id="KW-1185">Reference proteome</keyword>
<dbReference type="AlphaFoldDB" id="A0A3M7RWL9"/>
<gene>
    <name evidence="2" type="ORF">BpHYR1_011812</name>
</gene>
<accession>A0A3M7RWL9</accession>
<dbReference type="OrthoDB" id="66881at2759"/>
<name>A0A3M7RWL9_BRAPC</name>
<evidence type="ECO:0000313" key="3">
    <source>
        <dbReference type="Proteomes" id="UP000276133"/>
    </source>
</evidence>
<evidence type="ECO:0000259" key="1">
    <source>
        <dbReference type="Pfam" id="PF19834"/>
    </source>
</evidence>
<evidence type="ECO:0000313" key="2">
    <source>
        <dbReference type="EMBL" id="RNA27735.1"/>
    </source>
</evidence>
<feature type="domain" description="DUF6314" evidence="1">
    <location>
        <begin position="11"/>
        <end position="153"/>
    </location>
</feature>
<organism evidence="2 3">
    <name type="scientific">Brachionus plicatilis</name>
    <name type="common">Marine rotifer</name>
    <name type="synonym">Brachionus muelleri</name>
    <dbReference type="NCBI Taxonomy" id="10195"/>
    <lineage>
        <taxon>Eukaryota</taxon>
        <taxon>Metazoa</taxon>
        <taxon>Spiralia</taxon>
        <taxon>Gnathifera</taxon>
        <taxon>Rotifera</taxon>
        <taxon>Eurotatoria</taxon>
        <taxon>Monogononta</taxon>
        <taxon>Pseudotrocha</taxon>
        <taxon>Ploima</taxon>
        <taxon>Brachionidae</taxon>
        <taxon>Brachionus</taxon>
    </lineage>
</organism>
<dbReference type="InterPro" id="IPR045632">
    <property type="entry name" value="DUF6314"/>
</dbReference>
<sequence>MNLTQKIFSFFKGSWSASRTIVNTGAFNGTASFESSETNANELIYNEKGVFEFFDRADSKFDASRSFLYSLVDDKDIQVFFNDKGSEKKLFHCFRCESIGDHTENRIKFKNRHFCSPDTYDITYEIDFENDQFEITYDVSGPEKSYISKTLFKKIS</sequence>
<proteinExistence type="predicted"/>
<dbReference type="Proteomes" id="UP000276133">
    <property type="component" value="Unassembled WGS sequence"/>
</dbReference>